<proteinExistence type="predicted"/>
<keyword evidence="3" id="KW-0732">Signal</keyword>
<dbReference type="EMBL" id="JAQQWL010000003">
    <property type="protein sequence ID" value="KAK8079253.1"/>
    <property type="molecule type" value="Genomic_DNA"/>
</dbReference>
<evidence type="ECO:0000259" key="8">
    <source>
        <dbReference type="PROSITE" id="PS51212"/>
    </source>
</evidence>
<protein>
    <submittedName>
        <fullName evidence="9">Murein transglycosylase</fullName>
    </submittedName>
</protein>
<keyword evidence="5" id="KW-0472">Membrane</keyword>
<dbReference type="PANTHER" id="PTHR24269:SF16">
    <property type="entry name" value="PROTEIN SLG1"/>
    <property type="match status" value="1"/>
</dbReference>
<feature type="compositionally biased region" description="Basic and acidic residues" evidence="7">
    <location>
        <begin position="91"/>
        <end position="112"/>
    </location>
</feature>
<evidence type="ECO:0000256" key="7">
    <source>
        <dbReference type="SAM" id="MobiDB-lite"/>
    </source>
</evidence>
<evidence type="ECO:0000256" key="3">
    <source>
        <dbReference type="ARBA" id="ARBA00022729"/>
    </source>
</evidence>
<keyword evidence="10" id="KW-1185">Reference proteome</keyword>
<evidence type="ECO:0000256" key="4">
    <source>
        <dbReference type="ARBA" id="ARBA00022989"/>
    </source>
</evidence>
<evidence type="ECO:0000256" key="2">
    <source>
        <dbReference type="ARBA" id="ARBA00022692"/>
    </source>
</evidence>
<comment type="subcellular location">
    <subcellularLocation>
        <location evidence="1">Membrane</location>
        <topology evidence="1">Single-pass membrane protein</topology>
    </subcellularLocation>
</comment>
<evidence type="ECO:0000313" key="9">
    <source>
        <dbReference type="EMBL" id="KAK8079253.1"/>
    </source>
</evidence>
<evidence type="ECO:0000256" key="5">
    <source>
        <dbReference type="ARBA" id="ARBA00023136"/>
    </source>
</evidence>
<comment type="caution">
    <text evidence="9">The sequence shown here is derived from an EMBL/GenBank/DDBJ whole genome shotgun (WGS) entry which is preliminary data.</text>
</comment>
<dbReference type="SMART" id="SM00321">
    <property type="entry name" value="WSC"/>
    <property type="match status" value="1"/>
</dbReference>
<name>A0ABR1W721_9PEZI</name>
<evidence type="ECO:0000313" key="10">
    <source>
        <dbReference type="Proteomes" id="UP001480595"/>
    </source>
</evidence>
<feature type="domain" description="WSC" evidence="8">
    <location>
        <begin position="1"/>
        <end position="75"/>
    </location>
</feature>
<dbReference type="GeneID" id="92087532"/>
<sequence length="149" mass="16204">MSYLDDKMTIESCQAFCTKNNFPLAGVQYGRECYCGKFLAPPAGYIYNKDCNMACKGNKDQMCGGRGAIGIYKDGSKKVRGGGGGGGDGDGADKRDHDGGDEHDHDDYHDYGHGAVNVDVGARKGRFVKVVRRSPDGQKQVEHEERFSL</sequence>
<dbReference type="Proteomes" id="UP001480595">
    <property type="component" value="Unassembled WGS sequence"/>
</dbReference>
<accession>A0ABR1W721</accession>
<dbReference type="PROSITE" id="PS51212">
    <property type="entry name" value="WSC"/>
    <property type="match status" value="1"/>
</dbReference>
<dbReference type="InterPro" id="IPR002889">
    <property type="entry name" value="WSC_carb-bd"/>
</dbReference>
<keyword evidence="6" id="KW-0325">Glycoprotein</keyword>
<evidence type="ECO:0000256" key="1">
    <source>
        <dbReference type="ARBA" id="ARBA00004167"/>
    </source>
</evidence>
<organism evidence="9 10">
    <name type="scientific">Apiospora phragmitis</name>
    <dbReference type="NCBI Taxonomy" id="2905665"/>
    <lineage>
        <taxon>Eukaryota</taxon>
        <taxon>Fungi</taxon>
        <taxon>Dikarya</taxon>
        <taxon>Ascomycota</taxon>
        <taxon>Pezizomycotina</taxon>
        <taxon>Sordariomycetes</taxon>
        <taxon>Xylariomycetidae</taxon>
        <taxon>Amphisphaeriales</taxon>
        <taxon>Apiosporaceae</taxon>
        <taxon>Apiospora</taxon>
    </lineage>
</organism>
<feature type="region of interest" description="Disordered" evidence="7">
    <location>
        <begin position="73"/>
        <end position="115"/>
    </location>
</feature>
<dbReference type="Pfam" id="PF01822">
    <property type="entry name" value="WSC"/>
    <property type="match status" value="1"/>
</dbReference>
<dbReference type="RefSeq" id="XP_066720324.1">
    <property type="nucleotide sequence ID" value="XM_066854469.1"/>
</dbReference>
<dbReference type="PANTHER" id="PTHR24269">
    <property type="entry name" value="KREMEN PROTEIN"/>
    <property type="match status" value="1"/>
</dbReference>
<evidence type="ECO:0000256" key="6">
    <source>
        <dbReference type="ARBA" id="ARBA00023180"/>
    </source>
</evidence>
<gene>
    <name evidence="9" type="ORF">PG994_003060</name>
</gene>
<dbReference type="InterPro" id="IPR051836">
    <property type="entry name" value="Kremen_rcpt"/>
</dbReference>
<keyword evidence="4" id="KW-1133">Transmembrane helix</keyword>
<keyword evidence="2" id="KW-0812">Transmembrane</keyword>
<reference evidence="9 10" key="1">
    <citation type="submission" date="2023-01" db="EMBL/GenBank/DDBJ databases">
        <title>Analysis of 21 Apiospora genomes using comparative genomics revels a genus with tremendous synthesis potential of carbohydrate active enzymes and secondary metabolites.</title>
        <authorList>
            <person name="Sorensen T."/>
        </authorList>
    </citation>
    <scope>NUCLEOTIDE SEQUENCE [LARGE SCALE GENOMIC DNA]</scope>
    <source>
        <strain evidence="9 10">CBS 135458</strain>
    </source>
</reference>